<name>A0A150MBY6_9BACI</name>
<gene>
    <name evidence="2" type="ORF">B4135_1602</name>
</gene>
<reference evidence="2 3" key="1">
    <citation type="submission" date="2016-01" db="EMBL/GenBank/DDBJ databases">
        <title>Draft Genome Sequences of Seven Thermophilic Sporeformers Isolated from Foods.</title>
        <authorList>
            <person name="Berendsen E.M."/>
            <person name="Wells-Bennik M.H."/>
            <person name="Krawcyk A.O."/>
            <person name="De Jong A."/>
            <person name="Holsappel S."/>
            <person name="Eijlander R.T."/>
            <person name="Kuipers O.P."/>
        </authorList>
    </citation>
    <scope>NUCLEOTIDE SEQUENCE [LARGE SCALE GENOMIC DNA]</scope>
    <source>
        <strain evidence="2 3">B4135</strain>
    </source>
</reference>
<sequence length="62" mass="6930">MKALTGASRKGFWPAKILRIPCLSHVPKNKTRAVSAAKSRGRHRVLPADVRQPAMIFGHREQ</sequence>
<evidence type="ECO:0000256" key="1">
    <source>
        <dbReference type="SAM" id="MobiDB-lite"/>
    </source>
</evidence>
<feature type="region of interest" description="Disordered" evidence="1">
    <location>
        <begin position="34"/>
        <end position="62"/>
    </location>
</feature>
<accession>A0A150MBY6</accession>
<evidence type="ECO:0000313" key="3">
    <source>
        <dbReference type="Proteomes" id="UP000075683"/>
    </source>
</evidence>
<dbReference type="AlphaFoldDB" id="A0A150MBY6"/>
<dbReference type="EMBL" id="LQYT01000016">
    <property type="protein sequence ID" value="KYD21976.1"/>
    <property type="molecule type" value="Genomic_DNA"/>
</dbReference>
<evidence type="ECO:0000313" key="2">
    <source>
        <dbReference type="EMBL" id="KYD21976.1"/>
    </source>
</evidence>
<dbReference type="Proteomes" id="UP000075683">
    <property type="component" value="Unassembled WGS sequence"/>
</dbReference>
<organism evidence="2 3">
    <name type="scientific">Caldibacillus debilis</name>
    <dbReference type="NCBI Taxonomy" id="301148"/>
    <lineage>
        <taxon>Bacteria</taxon>
        <taxon>Bacillati</taxon>
        <taxon>Bacillota</taxon>
        <taxon>Bacilli</taxon>
        <taxon>Bacillales</taxon>
        <taxon>Bacillaceae</taxon>
        <taxon>Caldibacillus</taxon>
    </lineage>
</organism>
<protein>
    <submittedName>
        <fullName evidence="2">Uncharacterized protein</fullName>
    </submittedName>
</protein>
<comment type="caution">
    <text evidence="2">The sequence shown here is derived from an EMBL/GenBank/DDBJ whole genome shotgun (WGS) entry which is preliminary data.</text>
</comment>
<proteinExistence type="predicted"/>